<organism evidence="2 3">
    <name type="scientific">Arenibacter antarcticus</name>
    <dbReference type="NCBI Taxonomy" id="2040469"/>
    <lineage>
        <taxon>Bacteria</taxon>
        <taxon>Pseudomonadati</taxon>
        <taxon>Bacteroidota</taxon>
        <taxon>Flavobacteriia</taxon>
        <taxon>Flavobacteriales</taxon>
        <taxon>Flavobacteriaceae</taxon>
        <taxon>Arenibacter</taxon>
    </lineage>
</organism>
<dbReference type="InterPro" id="IPR036378">
    <property type="entry name" value="FAS1_dom_sf"/>
</dbReference>
<protein>
    <submittedName>
        <fullName evidence="2">Fasciclin domain-containing protein</fullName>
    </submittedName>
</protein>
<dbReference type="PROSITE" id="PS50213">
    <property type="entry name" value="FAS1"/>
    <property type="match status" value="1"/>
</dbReference>
<dbReference type="PANTHER" id="PTHR10900:SF77">
    <property type="entry name" value="FI19380P1"/>
    <property type="match status" value="1"/>
</dbReference>
<dbReference type="EMBL" id="JBHUOK010000029">
    <property type="protein sequence ID" value="MFD2789622.1"/>
    <property type="molecule type" value="Genomic_DNA"/>
</dbReference>
<evidence type="ECO:0000313" key="3">
    <source>
        <dbReference type="Proteomes" id="UP001597532"/>
    </source>
</evidence>
<proteinExistence type="predicted"/>
<evidence type="ECO:0000313" key="2">
    <source>
        <dbReference type="EMBL" id="MFD2789622.1"/>
    </source>
</evidence>
<comment type="caution">
    <text evidence="2">The sequence shown here is derived from an EMBL/GenBank/DDBJ whole genome shotgun (WGS) entry which is preliminary data.</text>
</comment>
<reference evidence="3" key="1">
    <citation type="journal article" date="2019" name="Int. J. Syst. Evol. Microbiol.">
        <title>The Global Catalogue of Microorganisms (GCM) 10K type strain sequencing project: providing services to taxonomists for standard genome sequencing and annotation.</title>
        <authorList>
            <consortium name="The Broad Institute Genomics Platform"/>
            <consortium name="The Broad Institute Genome Sequencing Center for Infectious Disease"/>
            <person name="Wu L."/>
            <person name="Ma J."/>
        </authorList>
    </citation>
    <scope>NUCLEOTIDE SEQUENCE [LARGE SCALE GENOMIC DNA]</scope>
    <source>
        <strain evidence="3">KCTC 52924</strain>
    </source>
</reference>
<dbReference type="PANTHER" id="PTHR10900">
    <property type="entry name" value="PERIOSTIN-RELATED"/>
    <property type="match status" value="1"/>
</dbReference>
<dbReference type="RefSeq" id="WP_251807949.1">
    <property type="nucleotide sequence ID" value="NZ_CP166679.1"/>
</dbReference>
<dbReference type="InterPro" id="IPR050904">
    <property type="entry name" value="Adhesion/Biosynth-related"/>
</dbReference>
<gene>
    <name evidence="2" type="ORF">ACFS1K_07615</name>
</gene>
<sequence>MKTVASFFVLLFFVVLYGHAQISSNKQLRKNSILESTSESGYSTLLQAVKAADLEQILNEDGPFTVFAPSDKAFAKMSKNKMKVLLQPENRKELFSLLTYHMVAGNLTASKMLLAMSRGNGKASFTTVQGNKIFASMHGLDIVLTDQFGNSAKITTADFNQRNGVIHKIDAVILPEML</sequence>
<keyword evidence="3" id="KW-1185">Reference proteome</keyword>
<dbReference type="SMART" id="SM00554">
    <property type="entry name" value="FAS1"/>
    <property type="match status" value="1"/>
</dbReference>
<dbReference type="InterPro" id="IPR000782">
    <property type="entry name" value="FAS1_domain"/>
</dbReference>
<name>A0ABW5VF90_9FLAO</name>
<feature type="domain" description="FAS1" evidence="1">
    <location>
        <begin position="29"/>
        <end position="173"/>
    </location>
</feature>
<evidence type="ECO:0000259" key="1">
    <source>
        <dbReference type="PROSITE" id="PS50213"/>
    </source>
</evidence>
<dbReference type="Pfam" id="PF02469">
    <property type="entry name" value="Fasciclin"/>
    <property type="match status" value="1"/>
</dbReference>
<accession>A0ABW5VF90</accession>
<dbReference type="SUPFAM" id="SSF82153">
    <property type="entry name" value="FAS1 domain"/>
    <property type="match status" value="1"/>
</dbReference>
<dbReference type="Proteomes" id="UP001597532">
    <property type="component" value="Unassembled WGS sequence"/>
</dbReference>
<dbReference type="Gene3D" id="2.30.180.10">
    <property type="entry name" value="FAS1 domain"/>
    <property type="match status" value="1"/>
</dbReference>